<protein>
    <submittedName>
        <fullName evidence="2">Uncharacterized protein</fullName>
    </submittedName>
</protein>
<dbReference type="Proteomes" id="UP000292082">
    <property type="component" value="Unassembled WGS sequence"/>
</dbReference>
<evidence type="ECO:0000313" key="3">
    <source>
        <dbReference type="Proteomes" id="UP000292082"/>
    </source>
</evidence>
<dbReference type="Pfam" id="PF14027">
    <property type="entry name" value="Questin_oxidase"/>
    <property type="match status" value="1"/>
</dbReference>
<reference evidence="2 3" key="1">
    <citation type="submission" date="2019-01" db="EMBL/GenBank/DDBJ databases">
        <title>Draft genome sequences of three monokaryotic isolates of the white-rot basidiomycete fungus Dichomitus squalens.</title>
        <authorList>
            <consortium name="DOE Joint Genome Institute"/>
            <person name="Lopez S.C."/>
            <person name="Andreopoulos B."/>
            <person name="Pangilinan J."/>
            <person name="Lipzen A."/>
            <person name="Riley R."/>
            <person name="Ahrendt S."/>
            <person name="Ng V."/>
            <person name="Barry K."/>
            <person name="Daum C."/>
            <person name="Grigoriev I.V."/>
            <person name="Hilden K.S."/>
            <person name="Makela M.R."/>
            <person name="de Vries R.P."/>
        </authorList>
    </citation>
    <scope>NUCLEOTIDE SEQUENCE [LARGE SCALE GENOMIC DNA]</scope>
    <source>
        <strain evidence="2 3">CBS 464.89</strain>
    </source>
</reference>
<gene>
    <name evidence="2" type="ORF">BD310DRAFT_934076</name>
</gene>
<dbReference type="AlphaFoldDB" id="A0A4Q9PM03"/>
<accession>A0A4Q9PM03</accession>
<dbReference type="PANTHER" id="PTHR35870:SF1">
    <property type="entry name" value="PROTEIN, PUTATIVE (AFU_ORTHOLOGUE AFUA_5G03330)-RELATED"/>
    <property type="match status" value="1"/>
</dbReference>
<proteinExistence type="predicted"/>
<dbReference type="EMBL" id="ML145172">
    <property type="protein sequence ID" value="TBU55232.1"/>
    <property type="molecule type" value="Genomic_DNA"/>
</dbReference>
<dbReference type="PANTHER" id="PTHR35870">
    <property type="entry name" value="PROTEIN, PUTATIVE (AFU_ORTHOLOGUE AFUA_5G03330)-RELATED"/>
    <property type="match status" value="1"/>
</dbReference>
<dbReference type="GO" id="GO:0016491">
    <property type="term" value="F:oxidoreductase activity"/>
    <property type="evidence" value="ECO:0007669"/>
    <property type="project" value="UniProtKB-KW"/>
</dbReference>
<organism evidence="2 3">
    <name type="scientific">Dichomitus squalens</name>
    <dbReference type="NCBI Taxonomy" id="114155"/>
    <lineage>
        <taxon>Eukaryota</taxon>
        <taxon>Fungi</taxon>
        <taxon>Dikarya</taxon>
        <taxon>Basidiomycota</taxon>
        <taxon>Agaricomycotina</taxon>
        <taxon>Agaricomycetes</taxon>
        <taxon>Polyporales</taxon>
        <taxon>Polyporaceae</taxon>
        <taxon>Dichomitus</taxon>
    </lineage>
</organism>
<keyword evidence="3" id="KW-1185">Reference proteome</keyword>
<evidence type="ECO:0000313" key="2">
    <source>
        <dbReference type="EMBL" id="TBU55232.1"/>
    </source>
</evidence>
<evidence type="ECO:0000256" key="1">
    <source>
        <dbReference type="ARBA" id="ARBA00023002"/>
    </source>
</evidence>
<dbReference type="InterPro" id="IPR025337">
    <property type="entry name" value="Questin_oxidase-like"/>
</dbReference>
<name>A0A4Q9PM03_9APHY</name>
<sequence>MAKLRLGRALPLLSPSPHLCLPRSLHSMPQQVADEAALKRLFPIPAQAPSFQAPARFPGSSPEAVVALQRTLKDNHVKWHIFFNTQRFHNHASHQLLAIYQLGANGSLIEAAYKEHTKYQRKQFDSPGPITTENFHEHLGKEEYYRAYLQFFTKVLSEKGAAATLEEYIFSPKANIDPPKSGQSPMEMTNRLFSGLLHPLIHTGYGAEFGLPGMFAEGLAETAVHRTTAATLTPRTLWKYAEAVGSDVGNATVSRITSLLPSLVLDQFRSAVLPTQTRRTSSVHALSLVSRILKDDYYSYKTIALPPPKNSEEDTSLERVLHLRGEALAELMKDWTVDGTNAQDVANKIEELFWTNATIFGVGGFWGRKKTKNGKFNGDFFLMHLVTSVLFLPSLAAYLSPTSINILLRTYLLNTLALYVARGRPPLPIAEFYDTVTPTPAPPADTMTEPADGTLDPENTTPNAWLAIVQSTLMHPDDHLCKLQRSLAHFAALYGTTPAGRLKELGVELEGAERLDGSLFVRTAGLALERVGWMREGEERKEWDFDAFYHD</sequence>
<keyword evidence="1" id="KW-0560">Oxidoreductase</keyword>